<keyword evidence="2" id="KW-0808">Transferase</keyword>
<keyword evidence="3" id="KW-1185">Reference proteome</keyword>
<evidence type="ECO:0000313" key="2">
    <source>
        <dbReference type="EMBL" id="QDU22857.1"/>
    </source>
</evidence>
<dbReference type="GO" id="GO:0016740">
    <property type="term" value="F:transferase activity"/>
    <property type="evidence" value="ECO:0007669"/>
    <property type="project" value="UniProtKB-KW"/>
</dbReference>
<dbReference type="KEGG" id="uli:ETAA1_48460"/>
<dbReference type="InterPro" id="IPR036485">
    <property type="entry name" value="Glu_synth_asu_C_sf"/>
</dbReference>
<dbReference type="PANTHER" id="PTHR39673:SF5">
    <property type="entry name" value="TUNGSTEN-CONTAINING FORMYLMETHANOFURAN DEHYDROGENASE 2 SUBUNIT C"/>
    <property type="match status" value="1"/>
</dbReference>
<evidence type="ECO:0000313" key="3">
    <source>
        <dbReference type="Proteomes" id="UP000319576"/>
    </source>
</evidence>
<reference evidence="2 3" key="1">
    <citation type="submission" date="2019-02" db="EMBL/GenBank/DDBJ databases">
        <title>Deep-cultivation of Planctomycetes and their phenomic and genomic characterization uncovers novel biology.</title>
        <authorList>
            <person name="Wiegand S."/>
            <person name="Jogler M."/>
            <person name="Boedeker C."/>
            <person name="Pinto D."/>
            <person name="Vollmers J."/>
            <person name="Rivas-Marin E."/>
            <person name="Kohn T."/>
            <person name="Peeters S.H."/>
            <person name="Heuer A."/>
            <person name="Rast P."/>
            <person name="Oberbeckmann S."/>
            <person name="Bunk B."/>
            <person name="Jeske O."/>
            <person name="Meyerdierks A."/>
            <person name="Storesund J.E."/>
            <person name="Kallscheuer N."/>
            <person name="Luecker S."/>
            <person name="Lage O.M."/>
            <person name="Pohl T."/>
            <person name="Merkel B.J."/>
            <person name="Hornburger P."/>
            <person name="Mueller R.-W."/>
            <person name="Bruemmer F."/>
            <person name="Labrenz M."/>
            <person name="Spormann A.M."/>
            <person name="Op den Camp H."/>
            <person name="Overmann J."/>
            <person name="Amann R."/>
            <person name="Jetten M.S.M."/>
            <person name="Mascher T."/>
            <person name="Medema M.H."/>
            <person name="Devos D.P."/>
            <person name="Kaster A.-K."/>
            <person name="Ovreas L."/>
            <person name="Rohde M."/>
            <person name="Galperin M.Y."/>
            <person name="Jogler C."/>
        </authorList>
    </citation>
    <scope>NUCLEOTIDE SEQUENCE [LARGE SCALE GENOMIC DNA]</scope>
    <source>
        <strain evidence="2 3">ETA_A1</strain>
    </source>
</reference>
<dbReference type="GO" id="GO:0046914">
    <property type="term" value="F:transition metal ion binding"/>
    <property type="evidence" value="ECO:0007669"/>
    <property type="project" value="InterPro"/>
</dbReference>
<dbReference type="SUPFAM" id="SSF69336">
    <property type="entry name" value="Alpha subunit of glutamate synthase, C-terminal domain"/>
    <property type="match status" value="1"/>
</dbReference>
<dbReference type="InterPro" id="IPR002489">
    <property type="entry name" value="Glu_synth_asu_C"/>
</dbReference>
<dbReference type="GO" id="GO:0016787">
    <property type="term" value="F:hydrolase activity"/>
    <property type="evidence" value="ECO:0007669"/>
    <property type="project" value="UniProtKB-KW"/>
</dbReference>
<sequence>MLTLTLREPTVVPLEAECLSPDVLAPLTHAEVRALPVMRGKRQLRLDDVFDVDGVGSDDVELRGDLGRVKWVGRAMTRGRVRILGNAGMHLGAYMTGGSIEVTGNASDWVGGEMAGGTIRVRGNAGGQLGSAYRGSMSGMSGGSIVVDGAAGIELGMRMKRGLIAVRGPVRDFAGLQMKGGTIVLMSGAELRTGAWMQRGTIISLKPLRLLPTFAFACEYRPSFLPLYAKHLAALGVELPADGTYRRFAGDAAVPGKGELLVWHGG</sequence>
<name>A0A517XZC1_9BACT</name>
<dbReference type="EMBL" id="CP036273">
    <property type="protein sequence ID" value="QDU22857.1"/>
    <property type="molecule type" value="Genomic_DNA"/>
</dbReference>
<evidence type="ECO:0000259" key="1">
    <source>
        <dbReference type="Pfam" id="PF01493"/>
    </source>
</evidence>
<dbReference type="Gene3D" id="2.160.20.60">
    <property type="entry name" value="Glutamate synthase, alpha subunit, C-terminal domain"/>
    <property type="match status" value="1"/>
</dbReference>
<dbReference type="AlphaFoldDB" id="A0A517XZC1"/>
<gene>
    <name evidence="2" type="primary">fhcC_2</name>
    <name evidence="2" type="ORF">ETAA1_48460</name>
</gene>
<dbReference type="GO" id="GO:0018493">
    <property type="term" value="F:formylmethanofuran dehydrogenase activity"/>
    <property type="evidence" value="ECO:0007669"/>
    <property type="project" value="InterPro"/>
</dbReference>
<dbReference type="InterPro" id="IPR017550">
    <property type="entry name" value="Formylmethanofuran_DH_suC"/>
</dbReference>
<dbReference type="Proteomes" id="UP000319576">
    <property type="component" value="Chromosome"/>
</dbReference>
<protein>
    <submittedName>
        <fullName evidence="2">Formyltransferase/hydrolase complex Fhc subunit C</fullName>
    </submittedName>
</protein>
<accession>A0A517XZC1</accession>
<dbReference type="OrthoDB" id="269067at2"/>
<organism evidence="2 3">
    <name type="scientific">Urbifossiella limnaea</name>
    <dbReference type="NCBI Taxonomy" id="2528023"/>
    <lineage>
        <taxon>Bacteria</taxon>
        <taxon>Pseudomonadati</taxon>
        <taxon>Planctomycetota</taxon>
        <taxon>Planctomycetia</taxon>
        <taxon>Gemmatales</taxon>
        <taxon>Gemmataceae</taxon>
        <taxon>Urbifossiella</taxon>
    </lineage>
</organism>
<feature type="domain" description="Glutamate synthase alpha subunit C-terminal" evidence="1">
    <location>
        <begin position="80"/>
        <end position="203"/>
    </location>
</feature>
<dbReference type="RefSeq" id="WP_145242942.1">
    <property type="nucleotide sequence ID" value="NZ_CP036273.1"/>
</dbReference>
<proteinExistence type="predicted"/>
<dbReference type="Pfam" id="PF01493">
    <property type="entry name" value="GXGXG"/>
    <property type="match status" value="1"/>
</dbReference>
<dbReference type="GO" id="GO:0015948">
    <property type="term" value="P:methanogenesis"/>
    <property type="evidence" value="ECO:0007669"/>
    <property type="project" value="InterPro"/>
</dbReference>
<dbReference type="NCBIfam" id="TIGR03122">
    <property type="entry name" value="one_C_dehyd_C"/>
    <property type="match status" value="1"/>
</dbReference>
<dbReference type="PANTHER" id="PTHR39673">
    <property type="entry name" value="TUNGSTEN FORMYLMETHANOFURAN DEHYDROGENASE, SUBUNIT C (FWDC)"/>
    <property type="match status" value="1"/>
</dbReference>
<keyword evidence="2" id="KW-0378">Hydrolase</keyword>